<sequence>MAYIRPSEDWKLEWGLSPSAPGARAAILRSAKHDFKNLQQSTVSRYWGASGLNLICTSLLPPEPYQRNVGKTAKMLMVIFEKQQGAVVAHMIAELEVAQHMLEQLLAISNISGKLRAQQESQEKIEAAARRALETEMWLRSGPRTRAAALPQPRPCPIPVALQGSSSSSRAALLATTSPIPKPHQFGGLDDETCNQALAKSETFVMTGDDEDCNQSEVYAPTVTSISSNPAIAGPRPKRQVHEGMVVECGLSWLANGQLEEEEEPTGTNIEGAVRGVTTRGRRMKEISAQDIYFLGRAAQWSDLLAMSDLLSRIKQGPDHRDLSAAADRKVGWIYIYRYPDHAHNVPSALKGAFKIGLHHSHANDDVMSRMGQWTNQCGVSVELLVSWKNVRFASTTESLIHIDLRRRSKPPVWVHPETYPPCKKCQKRHSEWYRALYDGDETNVPAYLQKAVNFWVNHTYQNRWLPKDGGERPVSYEFDASKKRWHAKEV</sequence>
<dbReference type="PANTHER" id="PTHR28094:SF2">
    <property type="entry name" value="BACTERIOPHAGE T5 ORF172 DNA-BINDING DOMAIN-CONTAINING PROTEIN"/>
    <property type="match status" value="1"/>
</dbReference>
<dbReference type="AlphaFoldDB" id="A0A7S3VKP6"/>
<protein>
    <submittedName>
        <fullName evidence="1">Uncharacterized protein</fullName>
    </submittedName>
</protein>
<organism evidence="1">
    <name type="scientific">Dunaliella tertiolecta</name>
    <name type="common">Green alga</name>
    <dbReference type="NCBI Taxonomy" id="3047"/>
    <lineage>
        <taxon>Eukaryota</taxon>
        <taxon>Viridiplantae</taxon>
        <taxon>Chlorophyta</taxon>
        <taxon>core chlorophytes</taxon>
        <taxon>Chlorophyceae</taxon>
        <taxon>CS clade</taxon>
        <taxon>Chlamydomonadales</taxon>
        <taxon>Dunaliellaceae</taxon>
        <taxon>Dunaliella</taxon>
    </lineage>
</organism>
<proteinExistence type="predicted"/>
<accession>A0A7S3VKP6</accession>
<reference evidence="1" key="1">
    <citation type="submission" date="2021-01" db="EMBL/GenBank/DDBJ databases">
        <authorList>
            <person name="Corre E."/>
            <person name="Pelletier E."/>
            <person name="Niang G."/>
            <person name="Scheremetjew M."/>
            <person name="Finn R."/>
            <person name="Kale V."/>
            <person name="Holt S."/>
            <person name="Cochrane G."/>
            <person name="Meng A."/>
            <person name="Brown T."/>
            <person name="Cohen L."/>
        </authorList>
    </citation>
    <scope>NUCLEOTIDE SEQUENCE</scope>
    <source>
        <strain evidence="1">CCMP1320</strain>
    </source>
</reference>
<dbReference type="EMBL" id="HBIP01012998">
    <property type="protein sequence ID" value="CAE0492359.1"/>
    <property type="molecule type" value="Transcribed_RNA"/>
</dbReference>
<dbReference type="InterPro" id="IPR053006">
    <property type="entry name" value="Meiosis_regulatory"/>
</dbReference>
<evidence type="ECO:0000313" key="1">
    <source>
        <dbReference type="EMBL" id="CAE0492359.1"/>
    </source>
</evidence>
<dbReference type="PANTHER" id="PTHR28094">
    <property type="entry name" value="MEIOTICALLY UP-REGULATED GENE 113 PROTEIN"/>
    <property type="match status" value="1"/>
</dbReference>
<gene>
    <name evidence="1" type="ORF">DTER00134_LOCUS7432</name>
</gene>
<name>A0A7S3VKP6_DUNTE</name>